<dbReference type="SUPFAM" id="SSF53756">
    <property type="entry name" value="UDP-Glycosyltransferase/glycogen phosphorylase"/>
    <property type="match status" value="1"/>
</dbReference>
<name>L0KVP6_METHD</name>
<sequence length="353" mass="40787">MEIHQILPTISPCDAIGNEAFVIRDILRNWGYRSEIFAQNIHQSINSVNQLSEHKKRSSKKNVLIYHFSIGSDVSKYVMNAPDRKILLYHNITPPHFFYNVNDNLALILSKGKEELKQLVGKIDVALGDSEYNRIELQDIGYNRTGVLPLLIDLEKYDRYNQGLITRYDDGWTNILFVGRTAPNKKQEDIIKCFYYYKAINPRSRLFLVGGFNGCEVYYDQLQNLIKRLGIKDIHIIGMADFPDLVSYYMLAHMFLCMSEHEGFSVPLIESMHFGVPIIAYSSTAVPYTLGGAGILVNRKCYPEIAEMINLVVTDEKLRERIIAKQNIRLKDFAYKRTMDVFREQLNKVIHEC</sequence>
<dbReference type="PANTHER" id="PTHR46401">
    <property type="entry name" value="GLYCOSYLTRANSFERASE WBBK-RELATED"/>
    <property type="match status" value="1"/>
</dbReference>
<dbReference type="GeneID" id="14407098"/>
<keyword evidence="4" id="KW-1185">Reference proteome</keyword>
<dbReference type="STRING" id="867904.Metho_1289"/>
<dbReference type="HOGENOM" id="CLU_009583_27_5_2"/>
<dbReference type="RefSeq" id="WP_015324678.1">
    <property type="nucleotide sequence ID" value="NC_019977.1"/>
</dbReference>
<accession>L0KVP6</accession>
<dbReference type="Pfam" id="PF00534">
    <property type="entry name" value="Glycos_transf_1"/>
    <property type="match status" value="1"/>
</dbReference>
<dbReference type="GO" id="GO:0016757">
    <property type="term" value="F:glycosyltransferase activity"/>
    <property type="evidence" value="ECO:0007669"/>
    <property type="project" value="InterPro"/>
</dbReference>
<dbReference type="Gene3D" id="3.40.50.2000">
    <property type="entry name" value="Glycogen Phosphorylase B"/>
    <property type="match status" value="1"/>
</dbReference>
<protein>
    <submittedName>
        <fullName evidence="3">Glycosyltransferase</fullName>
    </submittedName>
</protein>
<dbReference type="AlphaFoldDB" id="L0KVP6"/>
<gene>
    <name evidence="3" type="ordered locus">Metho_1289</name>
</gene>
<dbReference type="Proteomes" id="UP000010866">
    <property type="component" value="Chromosome"/>
</dbReference>
<evidence type="ECO:0000259" key="2">
    <source>
        <dbReference type="Pfam" id="PF00534"/>
    </source>
</evidence>
<evidence type="ECO:0000313" key="4">
    <source>
        <dbReference type="Proteomes" id="UP000010866"/>
    </source>
</evidence>
<dbReference type="PANTHER" id="PTHR46401:SF2">
    <property type="entry name" value="GLYCOSYLTRANSFERASE WBBK-RELATED"/>
    <property type="match status" value="1"/>
</dbReference>
<evidence type="ECO:0000256" key="1">
    <source>
        <dbReference type="ARBA" id="ARBA00022679"/>
    </source>
</evidence>
<reference evidence="4" key="1">
    <citation type="submission" date="2012-02" db="EMBL/GenBank/DDBJ databases">
        <title>Complete sequence of chromosome of Methanomethylovorans hollandica DSM 15978.</title>
        <authorList>
            <person name="Lucas S."/>
            <person name="Copeland A."/>
            <person name="Lapidus A."/>
            <person name="Glavina del Rio T."/>
            <person name="Dalin E."/>
            <person name="Tice H."/>
            <person name="Bruce D."/>
            <person name="Goodwin L."/>
            <person name="Pitluck S."/>
            <person name="Peters L."/>
            <person name="Mikhailova N."/>
            <person name="Held B."/>
            <person name="Kyrpides N."/>
            <person name="Mavromatis K."/>
            <person name="Ivanova N."/>
            <person name="Brettin T."/>
            <person name="Detter J.C."/>
            <person name="Han C."/>
            <person name="Larimer F."/>
            <person name="Land M."/>
            <person name="Hauser L."/>
            <person name="Markowitz V."/>
            <person name="Cheng J.-F."/>
            <person name="Hugenholtz P."/>
            <person name="Woyke T."/>
            <person name="Wu D."/>
            <person name="Spring S."/>
            <person name="Schroeder M."/>
            <person name="Brambilla E."/>
            <person name="Klenk H.-P."/>
            <person name="Eisen J.A."/>
        </authorList>
    </citation>
    <scope>NUCLEOTIDE SEQUENCE [LARGE SCALE GENOMIC DNA]</scope>
    <source>
        <strain evidence="4">DSM 15978 / NBRC 107637 / DMS1</strain>
    </source>
</reference>
<dbReference type="InterPro" id="IPR001296">
    <property type="entry name" value="Glyco_trans_1"/>
</dbReference>
<feature type="domain" description="Glycosyl transferase family 1" evidence="2">
    <location>
        <begin position="175"/>
        <end position="325"/>
    </location>
</feature>
<evidence type="ECO:0000313" key="3">
    <source>
        <dbReference type="EMBL" id="AGB49512.1"/>
    </source>
</evidence>
<dbReference type="EMBL" id="CP003362">
    <property type="protein sequence ID" value="AGB49512.1"/>
    <property type="molecule type" value="Genomic_DNA"/>
</dbReference>
<dbReference type="KEGG" id="mhz:Metho_1289"/>
<dbReference type="OrthoDB" id="132546at2157"/>
<organism evidence="3 4">
    <name type="scientific">Methanomethylovorans hollandica (strain DSM 15978 / NBRC 107637 / DMS1)</name>
    <dbReference type="NCBI Taxonomy" id="867904"/>
    <lineage>
        <taxon>Archaea</taxon>
        <taxon>Methanobacteriati</taxon>
        <taxon>Methanobacteriota</taxon>
        <taxon>Stenosarchaea group</taxon>
        <taxon>Methanomicrobia</taxon>
        <taxon>Methanosarcinales</taxon>
        <taxon>Methanosarcinaceae</taxon>
        <taxon>Methanomethylovorans</taxon>
    </lineage>
</organism>
<keyword evidence="1 3" id="KW-0808">Transferase</keyword>
<proteinExistence type="predicted"/>